<dbReference type="EMBL" id="LJIJ01000492">
    <property type="protein sequence ID" value="ODM96895.1"/>
    <property type="molecule type" value="Genomic_DNA"/>
</dbReference>
<dbReference type="Gene3D" id="3.80.10.10">
    <property type="entry name" value="Ribonuclease Inhibitor"/>
    <property type="match status" value="1"/>
</dbReference>
<reference evidence="2 3" key="1">
    <citation type="journal article" date="2016" name="Genome Biol. Evol.">
        <title>Gene Family Evolution Reflects Adaptation to Soil Environmental Stressors in the Genome of the Collembolan Orchesella cincta.</title>
        <authorList>
            <person name="Faddeeva-Vakhrusheva A."/>
            <person name="Derks M.F."/>
            <person name="Anvar S.Y."/>
            <person name="Agamennone V."/>
            <person name="Suring W."/>
            <person name="Smit S."/>
            <person name="van Straalen N.M."/>
            <person name="Roelofs D."/>
        </authorList>
    </citation>
    <scope>NUCLEOTIDE SEQUENCE [LARGE SCALE GENOMIC DNA]</scope>
    <source>
        <tissue evidence="2">Mixed pool</tissue>
    </source>
</reference>
<sequence>MEKSSFFGKFNINQFICVGGDRNQESLKCGVHIALLIDHVLENIFSNLSTDDGTLQRIRLVCKSWNRVATRHMQKRPQLVVAVRKYNFWRLEEKCSQLIRQLKNHNGESDNSWYLIPGPFVRFRLCQDIWALPHLYFECTLRKFFQIFHPYLVHLHIEIQQESSLISLRDYFKTIKLPRLQTLIFEDSSENIEKFIKNGRNDVVRAFLAGSPRLQEIGLLFPKFKESPQTETDQIVTKFLHDIVSNHVRNLILSVKISDSLLTTLIELRDKFQLTHLQLFLQSSKFSGHHLTKLLQTQHKTLKTLKLIDIREGCEFSLEFPGEMEKLEKLHIRGWHDSLRNVRFSPVSYKKDLPKLKSLHLDIPCGIPGNGFAWLDSFIPVHNGNSPPPTTTHPDEMRKNSSFCSTSVEILRLPTGFNCVHFAKRIPTLFPKLSCLEINLTPFSMASPIFSSLDESLRELKIYIQDFSFYVYADVVAPCRALDKMLTGIDVESHDHDLFSKKKLADVEDADLLEVTRKPSLLNLKNLQRLEIRELENRTIPLTDVTGYLAFLQMKNLRVLEVGPTLMRKDCLKRLAKRFPSNMAMHLNNSKSKGKYKEYVTIHNGCSYSSSSPSISGCTVQ</sequence>
<comment type="caution">
    <text evidence="2">The sequence shown here is derived from an EMBL/GenBank/DDBJ whole genome shotgun (WGS) entry which is preliminary data.</text>
</comment>
<evidence type="ECO:0000259" key="1">
    <source>
        <dbReference type="Pfam" id="PF00646"/>
    </source>
</evidence>
<name>A0A1D2MW44_ORCCI</name>
<evidence type="ECO:0000313" key="3">
    <source>
        <dbReference type="Proteomes" id="UP000094527"/>
    </source>
</evidence>
<dbReference type="InterPro" id="IPR036047">
    <property type="entry name" value="F-box-like_dom_sf"/>
</dbReference>
<dbReference type="Proteomes" id="UP000094527">
    <property type="component" value="Unassembled WGS sequence"/>
</dbReference>
<dbReference type="OrthoDB" id="8295038at2759"/>
<proteinExistence type="predicted"/>
<protein>
    <recommendedName>
        <fullName evidence="1">F-box domain-containing protein</fullName>
    </recommendedName>
</protein>
<dbReference type="SUPFAM" id="SSF81383">
    <property type="entry name" value="F-box domain"/>
    <property type="match status" value="1"/>
</dbReference>
<dbReference type="InterPro" id="IPR032675">
    <property type="entry name" value="LRR_dom_sf"/>
</dbReference>
<keyword evidence="3" id="KW-1185">Reference proteome</keyword>
<dbReference type="OMA" id="EDEMMAR"/>
<dbReference type="Pfam" id="PF00646">
    <property type="entry name" value="F-box"/>
    <property type="match status" value="1"/>
</dbReference>
<evidence type="ECO:0000313" key="2">
    <source>
        <dbReference type="EMBL" id="ODM96895.1"/>
    </source>
</evidence>
<accession>A0A1D2MW44</accession>
<dbReference type="Gene3D" id="1.20.1280.50">
    <property type="match status" value="1"/>
</dbReference>
<gene>
    <name evidence="2" type="ORF">Ocin01_09790</name>
</gene>
<feature type="domain" description="F-box" evidence="1">
    <location>
        <begin position="37"/>
        <end position="72"/>
    </location>
</feature>
<dbReference type="InterPro" id="IPR001810">
    <property type="entry name" value="F-box_dom"/>
</dbReference>
<organism evidence="2 3">
    <name type="scientific">Orchesella cincta</name>
    <name type="common">Springtail</name>
    <name type="synonym">Podura cincta</name>
    <dbReference type="NCBI Taxonomy" id="48709"/>
    <lineage>
        <taxon>Eukaryota</taxon>
        <taxon>Metazoa</taxon>
        <taxon>Ecdysozoa</taxon>
        <taxon>Arthropoda</taxon>
        <taxon>Hexapoda</taxon>
        <taxon>Collembola</taxon>
        <taxon>Entomobryomorpha</taxon>
        <taxon>Entomobryoidea</taxon>
        <taxon>Orchesellidae</taxon>
        <taxon>Orchesellinae</taxon>
        <taxon>Orchesella</taxon>
    </lineage>
</organism>
<dbReference type="AlphaFoldDB" id="A0A1D2MW44"/>